<dbReference type="Gene3D" id="3.30.10.20">
    <property type="match status" value="1"/>
</dbReference>
<dbReference type="Pfam" id="PF03793">
    <property type="entry name" value="PASTA"/>
    <property type="match status" value="2"/>
</dbReference>
<keyword evidence="1" id="KW-0472">Membrane</keyword>
<name>A0A1M5R2E3_9BACT</name>
<dbReference type="CDD" id="cd06577">
    <property type="entry name" value="PASTA_pknB"/>
    <property type="match status" value="2"/>
</dbReference>
<feature type="domain" description="PASTA" evidence="2">
    <location>
        <begin position="101"/>
        <end position="166"/>
    </location>
</feature>
<feature type="transmembrane region" description="Helical" evidence="1">
    <location>
        <begin position="16"/>
        <end position="37"/>
    </location>
</feature>
<dbReference type="EMBL" id="FQXN01000001">
    <property type="protein sequence ID" value="SHH20351.1"/>
    <property type="molecule type" value="Genomic_DNA"/>
</dbReference>
<evidence type="ECO:0000256" key="1">
    <source>
        <dbReference type="SAM" id="Phobius"/>
    </source>
</evidence>
<evidence type="ECO:0000313" key="3">
    <source>
        <dbReference type="EMBL" id="SHH20351.1"/>
    </source>
</evidence>
<feature type="domain" description="PASTA" evidence="2">
    <location>
        <begin position="40"/>
        <end position="99"/>
    </location>
</feature>
<evidence type="ECO:0000313" key="4">
    <source>
        <dbReference type="Proteomes" id="UP000242592"/>
    </source>
</evidence>
<keyword evidence="4" id="KW-1185">Reference proteome</keyword>
<dbReference type="Proteomes" id="UP000242592">
    <property type="component" value="Unassembled WGS sequence"/>
</dbReference>
<dbReference type="SMART" id="SM00740">
    <property type="entry name" value="PASTA"/>
    <property type="match status" value="2"/>
</dbReference>
<accession>A0A1M5R2E3</accession>
<sequence length="173" mass="19680">MRTIKKEEVKIKIVKYFLIFILGIFFGVLSFLGWVYYQEKINITYIPDVIGYDINEAQKILEKNDLKVLRFGNGKVINTIPQVGLVVKKGRIVRIFGKSMETNEYTIPNFFGVNYKTVIKILENWGLKVEVVKIRYPGPDGRVLATYPGAGKRIKTGDYIKILVDDGEIGGGQ</sequence>
<proteinExistence type="predicted"/>
<organism evidence="3 4">
    <name type="scientific">Thermosipho atlanticus DSM 15807</name>
    <dbReference type="NCBI Taxonomy" id="1123380"/>
    <lineage>
        <taxon>Bacteria</taxon>
        <taxon>Thermotogati</taxon>
        <taxon>Thermotogota</taxon>
        <taxon>Thermotogae</taxon>
        <taxon>Thermotogales</taxon>
        <taxon>Fervidobacteriaceae</taxon>
        <taxon>Thermosipho</taxon>
    </lineage>
</organism>
<protein>
    <submittedName>
        <fullName evidence="3">PASTA domain-containing protein</fullName>
    </submittedName>
</protein>
<dbReference type="STRING" id="1123380.SAMN02745199_0291"/>
<evidence type="ECO:0000259" key="2">
    <source>
        <dbReference type="PROSITE" id="PS51178"/>
    </source>
</evidence>
<dbReference type="PROSITE" id="PS51178">
    <property type="entry name" value="PASTA"/>
    <property type="match status" value="2"/>
</dbReference>
<dbReference type="SUPFAM" id="SSF54184">
    <property type="entry name" value="Penicillin-binding protein 2x (pbp-2x), c-terminal domain"/>
    <property type="match status" value="2"/>
</dbReference>
<keyword evidence="1" id="KW-1133">Transmembrane helix</keyword>
<dbReference type="AlphaFoldDB" id="A0A1M5R2E3"/>
<reference evidence="4" key="1">
    <citation type="submission" date="2016-11" db="EMBL/GenBank/DDBJ databases">
        <authorList>
            <person name="Varghese N."/>
            <person name="Submissions S."/>
        </authorList>
    </citation>
    <scope>NUCLEOTIDE SEQUENCE [LARGE SCALE GENOMIC DNA]</scope>
    <source>
        <strain evidence="4">DSM 15807</strain>
    </source>
</reference>
<keyword evidence="1" id="KW-0812">Transmembrane</keyword>
<gene>
    <name evidence="3" type="ORF">SAMN02745199_0291</name>
</gene>
<dbReference type="InterPro" id="IPR005543">
    <property type="entry name" value="PASTA_dom"/>
</dbReference>